<feature type="transmembrane region" description="Helical" evidence="6">
    <location>
        <begin position="38"/>
        <end position="57"/>
    </location>
</feature>
<sequence length="215" mass="23511">MQAYTLSQNKLMSRVFLGLFGTLLMALVGVLVGTQLPYGLIPLLSIVELVMIVVAMFMQRRRNIGFGFVYTFTFISGITLWPIIYSSSITLGTGLVIKALAVSAGAFLIASIVAANTSLDFSFLNGFLFIGLMALLLMGIVSIFTGFSSVMSLVYALLGIGVFVGYILFDVNRIARQGLSAQMVPWVVLSLYLDFVNLFLFVLRLMGVLQSSDRR</sequence>
<keyword evidence="4 6" id="KW-1133">Transmembrane helix</keyword>
<comment type="similarity">
    <text evidence="2 6">Belongs to the BI1 family.</text>
</comment>
<comment type="caution">
    <text evidence="7">The sequence shown here is derived from an EMBL/GenBank/DDBJ whole genome shotgun (WGS) entry which is preliminary data.</text>
</comment>
<protein>
    <submittedName>
        <fullName evidence="7">Bax inhibitor-1 family protein</fullName>
    </submittedName>
</protein>
<evidence type="ECO:0000313" key="7">
    <source>
        <dbReference type="EMBL" id="MFD1678188.1"/>
    </source>
</evidence>
<organism evidence="7 8">
    <name type="scientific">Alicyclobacillus fodiniaquatilis</name>
    <dbReference type="NCBI Taxonomy" id="1661150"/>
    <lineage>
        <taxon>Bacteria</taxon>
        <taxon>Bacillati</taxon>
        <taxon>Bacillota</taxon>
        <taxon>Bacilli</taxon>
        <taxon>Bacillales</taxon>
        <taxon>Alicyclobacillaceae</taxon>
        <taxon>Alicyclobacillus</taxon>
    </lineage>
</organism>
<feature type="transmembrane region" description="Helical" evidence="6">
    <location>
        <begin position="183"/>
        <end position="206"/>
    </location>
</feature>
<dbReference type="RefSeq" id="WP_377946213.1">
    <property type="nucleotide sequence ID" value="NZ_JBHUCX010000102.1"/>
</dbReference>
<dbReference type="CDD" id="cd10432">
    <property type="entry name" value="BI-1-like_bacterial"/>
    <property type="match status" value="1"/>
</dbReference>
<gene>
    <name evidence="7" type="ORF">ACFSB2_26325</name>
</gene>
<dbReference type="Pfam" id="PF01027">
    <property type="entry name" value="Bax1-I"/>
    <property type="match status" value="1"/>
</dbReference>
<keyword evidence="8" id="KW-1185">Reference proteome</keyword>
<feature type="transmembrane region" description="Helical" evidence="6">
    <location>
        <begin position="12"/>
        <end position="32"/>
    </location>
</feature>
<keyword evidence="5 6" id="KW-0472">Membrane</keyword>
<proteinExistence type="inferred from homology"/>
<keyword evidence="3 6" id="KW-0812">Transmembrane</keyword>
<evidence type="ECO:0000256" key="1">
    <source>
        <dbReference type="ARBA" id="ARBA00004141"/>
    </source>
</evidence>
<dbReference type="Proteomes" id="UP001597079">
    <property type="component" value="Unassembled WGS sequence"/>
</dbReference>
<evidence type="ECO:0000256" key="3">
    <source>
        <dbReference type="ARBA" id="ARBA00022692"/>
    </source>
</evidence>
<dbReference type="PANTHER" id="PTHR23291:SF50">
    <property type="entry name" value="PROTEIN LIFEGUARD 4"/>
    <property type="match status" value="1"/>
</dbReference>
<dbReference type="EMBL" id="JBHUCX010000102">
    <property type="protein sequence ID" value="MFD1678188.1"/>
    <property type="molecule type" value="Genomic_DNA"/>
</dbReference>
<evidence type="ECO:0000313" key="8">
    <source>
        <dbReference type="Proteomes" id="UP001597079"/>
    </source>
</evidence>
<feature type="transmembrane region" description="Helical" evidence="6">
    <location>
        <begin position="96"/>
        <end position="115"/>
    </location>
</feature>
<evidence type="ECO:0000256" key="6">
    <source>
        <dbReference type="RuleBase" id="RU004379"/>
    </source>
</evidence>
<feature type="transmembrane region" description="Helical" evidence="6">
    <location>
        <begin position="64"/>
        <end position="84"/>
    </location>
</feature>
<accession>A0ABW4JSK1</accession>
<dbReference type="PANTHER" id="PTHR23291">
    <property type="entry name" value="BAX INHIBITOR-RELATED"/>
    <property type="match status" value="1"/>
</dbReference>
<evidence type="ECO:0000256" key="4">
    <source>
        <dbReference type="ARBA" id="ARBA00022989"/>
    </source>
</evidence>
<comment type="subcellular location">
    <subcellularLocation>
        <location evidence="1">Membrane</location>
        <topology evidence="1">Multi-pass membrane protein</topology>
    </subcellularLocation>
</comment>
<evidence type="ECO:0000256" key="5">
    <source>
        <dbReference type="ARBA" id="ARBA00023136"/>
    </source>
</evidence>
<dbReference type="InterPro" id="IPR006214">
    <property type="entry name" value="Bax_inhibitor_1-related"/>
</dbReference>
<reference evidence="8" key="1">
    <citation type="journal article" date="2019" name="Int. J. Syst. Evol. Microbiol.">
        <title>The Global Catalogue of Microorganisms (GCM) 10K type strain sequencing project: providing services to taxonomists for standard genome sequencing and annotation.</title>
        <authorList>
            <consortium name="The Broad Institute Genomics Platform"/>
            <consortium name="The Broad Institute Genome Sequencing Center for Infectious Disease"/>
            <person name="Wu L."/>
            <person name="Ma J."/>
        </authorList>
    </citation>
    <scope>NUCLEOTIDE SEQUENCE [LARGE SCALE GENOMIC DNA]</scope>
    <source>
        <strain evidence="8">CGMCC 1.12286</strain>
    </source>
</reference>
<name>A0ABW4JSK1_9BACL</name>
<feature type="transmembrane region" description="Helical" evidence="6">
    <location>
        <begin position="127"/>
        <end position="147"/>
    </location>
</feature>
<feature type="transmembrane region" description="Helical" evidence="6">
    <location>
        <begin position="153"/>
        <end position="171"/>
    </location>
</feature>
<evidence type="ECO:0000256" key="2">
    <source>
        <dbReference type="ARBA" id="ARBA00010350"/>
    </source>
</evidence>